<gene>
    <name evidence="2" type="ORF">CCAM_LOCUS1212</name>
</gene>
<dbReference type="AlphaFoldDB" id="A0A484KCA8"/>
<feature type="domain" description="MULE transposase" evidence="1">
    <location>
        <begin position="320"/>
        <end position="418"/>
    </location>
</feature>
<keyword evidence="3" id="KW-1185">Reference proteome</keyword>
<protein>
    <recommendedName>
        <fullName evidence="1">MULE transposase domain-containing protein</fullName>
    </recommendedName>
</protein>
<reference evidence="2 3" key="1">
    <citation type="submission" date="2018-04" db="EMBL/GenBank/DDBJ databases">
        <authorList>
            <person name="Vogel A."/>
        </authorList>
    </citation>
    <scope>NUCLEOTIDE SEQUENCE [LARGE SCALE GENOMIC DNA]</scope>
</reference>
<dbReference type="PANTHER" id="PTHR31973">
    <property type="entry name" value="POLYPROTEIN, PUTATIVE-RELATED"/>
    <property type="match status" value="1"/>
</dbReference>
<dbReference type="EMBL" id="OOIL02000026">
    <property type="protein sequence ID" value="VFQ59436.1"/>
    <property type="molecule type" value="Genomic_DNA"/>
</dbReference>
<proteinExistence type="predicted"/>
<evidence type="ECO:0000259" key="1">
    <source>
        <dbReference type="Pfam" id="PF10551"/>
    </source>
</evidence>
<dbReference type="PANTHER" id="PTHR31973:SF195">
    <property type="entry name" value="MUDR FAMILY TRANSPOSASE"/>
    <property type="match status" value="1"/>
</dbReference>
<organism evidence="2 3">
    <name type="scientific">Cuscuta campestris</name>
    <dbReference type="NCBI Taxonomy" id="132261"/>
    <lineage>
        <taxon>Eukaryota</taxon>
        <taxon>Viridiplantae</taxon>
        <taxon>Streptophyta</taxon>
        <taxon>Embryophyta</taxon>
        <taxon>Tracheophyta</taxon>
        <taxon>Spermatophyta</taxon>
        <taxon>Magnoliopsida</taxon>
        <taxon>eudicotyledons</taxon>
        <taxon>Gunneridae</taxon>
        <taxon>Pentapetalae</taxon>
        <taxon>asterids</taxon>
        <taxon>lamiids</taxon>
        <taxon>Solanales</taxon>
        <taxon>Convolvulaceae</taxon>
        <taxon>Cuscuteae</taxon>
        <taxon>Cuscuta</taxon>
        <taxon>Cuscuta subgen. Grammica</taxon>
        <taxon>Cuscuta sect. Cleistogrammica</taxon>
    </lineage>
</organism>
<name>A0A484KCA8_9ASTE</name>
<evidence type="ECO:0000313" key="2">
    <source>
        <dbReference type="EMBL" id="VFQ59436.1"/>
    </source>
</evidence>
<dbReference type="InterPro" id="IPR018289">
    <property type="entry name" value="MULE_transposase_dom"/>
</dbReference>
<evidence type="ECO:0000313" key="3">
    <source>
        <dbReference type="Proteomes" id="UP000595140"/>
    </source>
</evidence>
<accession>A0A484KCA8</accession>
<dbReference type="Pfam" id="PF10551">
    <property type="entry name" value="MULE"/>
    <property type="match status" value="1"/>
</dbReference>
<dbReference type="OrthoDB" id="848332at2759"/>
<dbReference type="Proteomes" id="UP000595140">
    <property type="component" value="Unassembled WGS sequence"/>
</dbReference>
<sequence>MGIDSNATWELFLNKAIPLGLLEVYITDTTESNVVGPSTQHISTDRENVGTSTRRSRLARVVHLEENIDNPDTDSDSEYVPSDNEDTEDVWVKLMEELATQGQRSYKPGAPLEEGMVFANLHALQDAITKHSIAQHRFWITEYKKRASWACRCWYHAKQPCCFWRAQSQQLSSGAWRLKQFNDVHSCHPDYSHEGNDYNMDYMFIGRFILDKVRVDPEYKVKLIQHKLLQEFNVAFSYKKCMMGRIHASEMLHGSWEDSYTHLSVILYNLQNAYPGTIVEVVYSSPPPNLNVIPDEVPHFKYAFWAFPAAINGLQYCFPVVTVDGTHLYGKYKGHLLLAVALNGNRELFPLAYAVVDGETSDSWAWFFRLLVQRVIRSHRVCVISDRHAGIINAYLDLLELQTGFITKRYCLRHVRNNFMNKFHDSDLKRKVWAAGSTPNIEQFNEYMAEIRHANEAAYKYLNDIPREAWTLCYDGGNRCGILTTNSSESFNNMLKGCRMMPVTVILKMSYNKMVESF</sequence>